<dbReference type="RefSeq" id="WP_081789189.1">
    <property type="nucleotide sequence ID" value="NZ_CP007155.1"/>
</dbReference>
<evidence type="ECO:0000313" key="3">
    <source>
        <dbReference type="EMBL" id="AHH94278.1"/>
    </source>
</evidence>
<dbReference type="InterPro" id="IPR004919">
    <property type="entry name" value="GmrSD_N"/>
</dbReference>
<dbReference type="PATRIC" id="fig|1449976.3.peg.907"/>
<keyword evidence="4" id="KW-1185">Reference proteome</keyword>
<organism evidence="3 4">
    <name type="scientific">Kutzneria albida DSM 43870</name>
    <dbReference type="NCBI Taxonomy" id="1449976"/>
    <lineage>
        <taxon>Bacteria</taxon>
        <taxon>Bacillati</taxon>
        <taxon>Actinomycetota</taxon>
        <taxon>Actinomycetes</taxon>
        <taxon>Pseudonocardiales</taxon>
        <taxon>Pseudonocardiaceae</taxon>
        <taxon>Kutzneria</taxon>
    </lineage>
</organism>
<feature type="domain" description="GmrSD restriction endonucleases C-terminal" evidence="2">
    <location>
        <begin position="488"/>
        <end position="595"/>
    </location>
</feature>
<protein>
    <recommendedName>
        <fullName evidence="5">DUF262 domain-containing protein</fullName>
    </recommendedName>
</protein>
<dbReference type="eggNOG" id="COG1479">
    <property type="taxonomic scope" value="Bacteria"/>
</dbReference>
<dbReference type="InterPro" id="IPR011089">
    <property type="entry name" value="GmrSD_C"/>
</dbReference>
<dbReference type="STRING" id="1449976.KALB_904"/>
<proteinExistence type="predicted"/>
<dbReference type="HOGENOM" id="CLU_011736_6_1_11"/>
<dbReference type="AlphaFoldDB" id="W5VZD2"/>
<evidence type="ECO:0000259" key="2">
    <source>
        <dbReference type="Pfam" id="PF07510"/>
    </source>
</evidence>
<dbReference type="OrthoDB" id="9798761at2"/>
<evidence type="ECO:0000313" key="4">
    <source>
        <dbReference type="Proteomes" id="UP000019225"/>
    </source>
</evidence>
<accession>W5VZD2</accession>
<dbReference type="Proteomes" id="UP000019225">
    <property type="component" value="Chromosome"/>
</dbReference>
<dbReference type="Pfam" id="PF03235">
    <property type="entry name" value="GmrSD_N"/>
    <property type="match status" value="1"/>
</dbReference>
<dbReference type="PANTHER" id="PTHR35149:SF1">
    <property type="entry name" value="DUF5655 DOMAIN-CONTAINING PROTEIN"/>
    <property type="match status" value="1"/>
</dbReference>
<sequence>MSEPVAAVELIPIESQTRTIQTCFQQCLYEVPNFQRPYSWSSDQLEDFWDDVVLAQGDFFFGSTVTWVSEKRDLFNDTYSIIDGQQRLTTSAIILSVIRDAFREVVKRAEGVEGFDPVAAKNQADATQRYLIAADDDGKKYPVLKRSEEMFYEKIQNPGAIPSGVKWNGSARQIGEARNFFESHVIKELEDLSLGDQVERLKAMRANVLKARVIQVELASEEDGFLIFETLNTRGADLRLADLVKNLLIRGGATDGADREAIAKRWDRVVDTIQGGGVSPDVVDRFIWQSWNSRRTAVKEPELFKEVSRLVGANPAKHISYLEELEVDSSTYQWLEDEYVQVQSKGRSAFAVPEFVDSVRALAIFNVSVANSTVLAIARNYQEKARLVKRGQLIEVMRLVENFHFQFTALTNSGSTGGTRARYNRFAVRLEAAKSGKEVAEAIEDLKTKLSASLPQRDLALKEFRELFYAPSLQLKQAQKARARKVFMAYVLMAFAKSKNLIPPGQNLASWSIEHIKPQVLGTTDYRDLVYSIGNLTLLTGALNSSLGDVSFPEKIEALRSGSAYFDSKLESWVRSETKIPSDEQIAARSNLLAEEALSRVWSL</sequence>
<reference evidence="3 4" key="1">
    <citation type="journal article" date="2014" name="BMC Genomics">
        <title>Complete genome sequence of producer of the glycopeptide antibiotic Aculeximycin Kutzneria albida DSM 43870T, a representative of minor genus of Pseudonocardiaceae.</title>
        <authorList>
            <person name="Rebets Y."/>
            <person name="Tokovenko B."/>
            <person name="Lushchyk I."/>
            <person name="Ruckert C."/>
            <person name="Zaburannyi N."/>
            <person name="Bechthold A."/>
            <person name="Kalinowski J."/>
            <person name="Luzhetskyy A."/>
        </authorList>
    </citation>
    <scope>NUCLEOTIDE SEQUENCE [LARGE SCALE GENOMIC DNA]</scope>
    <source>
        <strain evidence="3">DSM 43870</strain>
    </source>
</reference>
<dbReference type="KEGG" id="kal:KALB_904"/>
<dbReference type="EMBL" id="CP007155">
    <property type="protein sequence ID" value="AHH94278.1"/>
    <property type="molecule type" value="Genomic_DNA"/>
</dbReference>
<dbReference type="PANTHER" id="PTHR35149">
    <property type="entry name" value="SLL5132 PROTEIN"/>
    <property type="match status" value="1"/>
</dbReference>
<name>W5VZD2_9PSEU</name>
<evidence type="ECO:0000259" key="1">
    <source>
        <dbReference type="Pfam" id="PF03235"/>
    </source>
</evidence>
<dbReference type="Pfam" id="PF07510">
    <property type="entry name" value="GmrSD_C"/>
    <property type="match status" value="1"/>
</dbReference>
<evidence type="ECO:0008006" key="5">
    <source>
        <dbReference type="Google" id="ProtNLM"/>
    </source>
</evidence>
<gene>
    <name evidence="3" type="ORF">KALB_904</name>
</gene>
<feature type="domain" description="GmrSD restriction endonucleases N-terminal" evidence="1">
    <location>
        <begin position="29"/>
        <end position="248"/>
    </location>
</feature>